<keyword evidence="1" id="KW-1133">Transmembrane helix</keyword>
<evidence type="ECO:0000256" key="1">
    <source>
        <dbReference type="SAM" id="Phobius"/>
    </source>
</evidence>
<keyword evidence="1" id="KW-0812">Transmembrane</keyword>
<gene>
    <name evidence="2" type="ORF">CMU51_15465</name>
</gene>
<reference evidence="2" key="1">
    <citation type="submission" date="2023-02" db="EMBL/GenBank/DDBJ databases">
        <title>Elizabethkingia anophelis draft genomes.</title>
        <authorList>
            <person name="Nicholson A.C."/>
            <person name="Whitney A.M."/>
            <person name="Humrighouse B.W."/>
            <person name="Villarma A."/>
            <person name="Bell M."/>
            <person name="Mcquiston J."/>
        </authorList>
    </citation>
    <scope>NUCLEOTIDE SEQUENCE</scope>
    <source>
        <strain evidence="2">B4955</strain>
    </source>
</reference>
<dbReference type="EMBL" id="NWGY01000015">
    <property type="protein sequence ID" value="MDV3665448.1"/>
    <property type="molecule type" value="Genomic_DNA"/>
</dbReference>
<comment type="caution">
    <text evidence="2">The sequence shown here is derived from an EMBL/GenBank/DDBJ whole genome shotgun (WGS) entry which is preliminary data.</text>
</comment>
<name>A0AAE4P4P2_9FLAO</name>
<organism evidence="2 3">
    <name type="scientific">Elizabethkingia anophelis</name>
    <dbReference type="NCBI Taxonomy" id="1117645"/>
    <lineage>
        <taxon>Bacteria</taxon>
        <taxon>Pseudomonadati</taxon>
        <taxon>Bacteroidota</taxon>
        <taxon>Flavobacteriia</taxon>
        <taxon>Flavobacteriales</taxon>
        <taxon>Weeksellaceae</taxon>
        <taxon>Elizabethkingia</taxon>
    </lineage>
</organism>
<feature type="transmembrane region" description="Helical" evidence="1">
    <location>
        <begin position="12"/>
        <end position="35"/>
    </location>
</feature>
<evidence type="ECO:0008006" key="4">
    <source>
        <dbReference type="Google" id="ProtNLM"/>
    </source>
</evidence>
<protein>
    <recommendedName>
        <fullName evidence="4">Transmembrane Fragile-X-F protein</fullName>
    </recommendedName>
</protein>
<keyword evidence="1" id="KW-0472">Membrane</keyword>
<evidence type="ECO:0000313" key="2">
    <source>
        <dbReference type="EMBL" id="MDV3665448.1"/>
    </source>
</evidence>
<feature type="transmembrane region" description="Helical" evidence="1">
    <location>
        <begin position="41"/>
        <end position="65"/>
    </location>
</feature>
<dbReference type="AlphaFoldDB" id="A0AAE4P4P2"/>
<accession>A0AAE4P4P2</accession>
<proteinExistence type="predicted"/>
<sequence>MNNNSSNGSGLSLLGVLTIVFVVLKLTKVIAWSWWWVLAPTWIPVALLIAFAIIMLIIGGITYLFTKKRK</sequence>
<evidence type="ECO:0000313" key="3">
    <source>
        <dbReference type="Proteomes" id="UP001189000"/>
    </source>
</evidence>
<dbReference type="Proteomes" id="UP001189000">
    <property type="component" value="Unassembled WGS sequence"/>
</dbReference>